<proteinExistence type="predicted"/>
<evidence type="ECO:0000313" key="2">
    <source>
        <dbReference type="EMBL" id="MED6226747.1"/>
    </source>
</evidence>
<comment type="caution">
    <text evidence="2">The sequence shown here is derived from an EMBL/GenBank/DDBJ whole genome shotgun (WGS) entry which is preliminary data.</text>
</comment>
<protein>
    <submittedName>
        <fullName evidence="2">Uncharacterized protein</fullName>
    </submittedName>
</protein>
<organism evidence="2 3">
    <name type="scientific">Stylosanthes scabra</name>
    <dbReference type="NCBI Taxonomy" id="79078"/>
    <lineage>
        <taxon>Eukaryota</taxon>
        <taxon>Viridiplantae</taxon>
        <taxon>Streptophyta</taxon>
        <taxon>Embryophyta</taxon>
        <taxon>Tracheophyta</taxon>
        <taxon>Spermatophyta</taxon>
        <taxon>Magnoliopsida</taxon>
        <taxon>eudicotyledons</taxon>
        <taxon>Gunneridae</taxon>
        <taxon>Pentapetalae</taxon>
        <taxon>rosids</taxon>
        <taxon>fabids</taxon>
        <taxon>Fabales</taxon>
        <taxon>Fabaceae</taxon>
        <taxon>Papilionoideae</taxon>
        <taxon>50 kb inversion clade</taxon>
        <taxon>dalbergioids sensu lato</taxon>
        <taxon>Dalbergieae</taxon>
        <taxon>Pterocarpus clade</taxon>
        <taxon>Stylosanthes</taxon>
    </lineage>
</organism>
<evidence type="ECO:0000256" key="1">
    <source>
        <dbReference type="SAM" id="MobiDB-lite"/>
    </source>
</evidence>
<reference evidence="2 3" key="1">
    <citation type="journal article" date="2023" name="Plants (Basel)">
        <title>Bridging the Gap: Combining Genomics and Transcriptomics Approaches to Understand Stylosanthes scabra, an Orphan Legume from the Brazilian Caatinga.</title>
        <authorList>
            <person name="Ferreira-Neto J.R.C."/>
            <person name="da Silva M.D."/>
            <person name="Binneck E."/>
            <person name="de Melo N.F."/>
            <person name="da Silva R.H."/>
            <person name="de Melo A.L.T.M."/>
            <person name="Pandolfi V."/>
            <person name="Bustamante F.O."/>
            <person name="Brasileiro-Vidal A.C."/>
            <person name="Benko-Iseppon A.M."/>
        </authorList>
    </citation>
    <scope>NUCLEOTIDE SEQUENCE [LARGE SCALE GENOMIC DNA]</scope>
    <source>
        <tissue evidence="2">Leaves</tissue>
    </source>
</reference>
<keyword evidence="3" id="KW-1185">Reference proteome</keyword>
<evidence type="ECO:0000313" key="3">
    <source>
        <dbReference type="Proteomes" id="UP001341840"/>
    </source>
</evidence>
<feature type="compositionally biased region" description="Low complexity" evidence="1">
    <location>
        <begin position="16"/>
        <end position="30"/>
    </location>
</feature>
<feature type="compositionally biased region" description="Basic and acidic residues" evidence="1">
    <location>
        <begin position="62"/>
        <end position="77"/>
    </location>
</feature>
<accession>A0ABU6ZXJ9</accession>
<dbReference type="EMBL" id="JASCZI010276177">
    <property type="protein sequence ID" value="MED6226747.1"/>
    <property type="molecule type" value="Genomic_DNA"/>
</dbReference>
<feature type="non-terminal residue" evidence="2">
    <location>
        <position position="1"/>
    </location>
</feature>
<sequence>DILPQDIRGCRPPKTSGLAASARSASPRLPGDVRPEIPRPSPRSLSHTSDQNPARTRQPGRRPCEVLDDRPRPDRVLPPRQMETMCFRSPPLNQCGNQRHVVVKGAHLQETTESCLSNVQNQTIQGWHVRYHTTSCERPW</sequence>
<dbReference type="Proteomes" id="UP001341840">
    <property type="component" value="Unassembled WGS sequence"/>
</dbReference>
<feature type="non-terminal residue" evidence="2">
    <location>
        <position position="140"/>
    </location>
</feature>
<name>A0ABU6ZXJ9_9FABA</name>
<feature type="region of interest" description="Disordered" evidence="1">
    <location>
        <begin position="1"/>
        <end position="80"/>
    </location>
</feature>
<feature type="compositionally biased region" description="Polar residues" evidence="1">
    <location>
        <begin position="43"/>
        <end position="55"/>
    </location>
</feature>
<gene>
    <name evidence="2" type="ORF">PIB30_106762</name>
</gene>